<feature type="compositionally biased region" description="Acidic residues" evidence="11">
    <location>
        <begin position="93"/>
        <end position="114"/>
    </location>
</feature>
<evidence type="ECO:0000256" key="1">
    <source>
        <dbReference type="ARBA" id="ARBA00012513"/>
    </source>
</evidence>
<evidence type="ECO:0000256" key="10">
    <source>
        <dbReference type="SAM" id="Coils"/>
    </source>
</evidence>
<comment type="catalytic activity">
    <reaction evidence="8">
        <text>L-seryl-[protein] + ATP = O-phospho-L-seryl-[protein] + ADP + H(+)</text>
        <dbReference type="Rhea" id="RHEA:17989"/>
        <dbReference type="Rhea" id="RHEA-COMP:9863"/>
        <dbReference type="Rhea" id="RHEA-COMP:11604"/>
        <dbReference type="ChEBI" id="CHEBI:15378"/>
        <dbReference type="ChEBI" id="CHEBI:29999"/>
        <dbReference type="ChEBI" id="CHEBI:30616"/>
        <dbReference type="ChEBI" id="CHEBI:83421"/>
        <dbReference type="ChEBI" id="CHEBI:456216"/>
        <dbReference type="EC" id="2.7.11.1"/>
    </reaction>
</comment>
<evidence type="ECO:0000256" key="5">
    <source>
        <dbReference type="ARBA" id="ARBA00022777"/>
    </source>
</evidence>
<evidence type="ECO:0000313" key="13">
    <source>
        <dbReference type="EMBL" id="KAE9143269.1"/>
    </source>
</evidence>
<feature type="coiled-coil region" evidence="10">
    <location>
        <begin position="173"/>
        <end position="200"/>
    </location>
</feature>
<dbReference type="PROSITE" id="PS00108">
    <property type="entry name" value="PROTEIN_KINASE_ST"/>
    <property type="match status" value="1"/>
</dbReference>
<dbReference type="PANTHER" id="PTHR47634:SF9">
    <property type="entry name" value="PROTEIN KINASE DOMAIN-CONTAINING PROTEIN-RELATED"/>
    <property type="match status" value="1"/>
</dbReference>
<evidence type="ECO:0000256" key="11">
    <source>
        <dbReference type="SAM" id="MobiDB-lite"/>
    </source>
</evidence>
<feature type="compositionally biased region" description="Low complexity" evidence="11">
    <location>
        <begin position="62"/>
        <end position="90"/>
    </location>
</feature>
<feature type="compositionally biased region" description="Polar residues" evidence="11">
    <location>
        <begin position="311"/>
        <end position="332"/>
    </location>
</feature>
<dbReference type="SMART" id="SM00220">
    <property type="entry name" value="S_TKc"/>
    <property type="match status" value="1"/>
</dbReference>
<dbReference type="InterPro" id="IPR017441">
    <property type="entry name" value="Protein_kinase_ATP_BS"/>
</dbReference>
<feature type="region of interest" description="Disordered" evidence="11">
    <location>
        <begin position="308"/>
        <end position="394"/>
    </location>
</feature>
<dbReference type="AlphaFoldDB" id="A0A6A3TWF9"/>
<reference evidence="13 14" key="1">
    <citation type="submission" date="2018-08" db="EMBL/GenBank/DDBJ databases">
        <title>Genomic investigation of the strawberry pathogen Phytophthora fragariae indicates pathogenicity is determined by transcriptional variation in three key races.</title>
        <authorList>
            <person name="Adams T.M."/>
            <person name="Armitage A.D."/>
            <person name="Sobczyk M.K."/>
            <person name="Bates H.J."/>
            <person name="Dunwell J.M."/>
            <person name="Nellist C.F."/>
            <person name="Harrison R.J."/>
        </authorList>
    </citation>
    <scope>NUCLEOTIDE SEQUENCE [LARGE SCALE GENOMIC DNA]</scope>
    <source>
        <strain evidence="13 14">NOV-5</strain>
    </source>
</reference>
<dbReference type="InterPro" id="IPR000719">
    <property type="entry name" value="Prot_kinase_dom"/>
</dbReference>
<comment type="catalytic activity">
    <reaction evidence="7">
        <text>L-threonyl-[protein] + ATP = O-phospho-L-threonyl-[protein] + ADP + H(+)</text>
        <dbReference type="Rhea" id="RHEA:46608"/>
        <dbReference type="Rhea" id="RHEA-COMP:11060"/>
        <dbReference type="Rhea" id="RHEA-COMP:11605"/>
        <dbReference type="ChEBI" id="CHEBI:15378"/>
        <dbReference type="ChEBI" id="CHEBI:30013"/>
        <dbReference type="ChEBI" id="CHEBI:30616"/>
        <dbReference type="ChEBI" id="CHEBI:61977"/>
        <dbReference type="ChEBI" id="CHEBI:456216"/>
        <dbReference type="EC" id="2.7.11.1"/>
    </reaction>
</comment>
<dbReference type="Pfam" id="PF00069">
    <property type="entry name" value="Pkinase"/>
    <property type="match status" value="2"/>
</dbReference>
<keyword evidence="5" id="KW-0418">Kinase</keyword>
<dbReference type="PROSITE" id="PS00107">
    <property type="entry name" value="PROTEIN_KINASE_ATP"/>
    <property type="match status" value="1"/>
</dbReference>
<dbReference type="InterPro" id="IPR008271">
    <property type="entry name" value="Ser/Thr_kinase_AS"/>
</dbReference>
<dbReference type="GO" id="GO:0004674">
    <property type="term" value="F:protein serine/threonine kinase activity"/>
    <property type="evidence" value="ECO:0007669"/>
    <property type="project" value="UniProtKB-KW"/>
</dbReference>
<evidence type="ECO:0000256" key="3">
    <source>
        <dbReference type="ARBA" id="ARBA00022679"/>
    </source>
</evidence>
<keyword evidence="3" id="KW-0808">Transferase</keyword>
<evidence type="ECO:0000256" key="9">
    <source>
        <dbReference type="PROSITE-ProRule" id="PRU10141"/>
    </source>
</evidence>
<dbReference type="GO" id="GO:0050684">
    <property type="term" value="P:regulation of mRNA processing"/>
    <property type="evidence" value="ECO:0007669"/>
    <property type="project" value="TreeGrafter"/>
</dbReference>
<feature type="compositionally biased region" description="Polar residues" evidence="11">
    <location>
        <begin position="379"/>
        <end position="394"/>
    </location>
</feature>
<feature type="compositionally biased region" description="Basic residues" evidence="11">
    <location>
        <begin position="24"/>
        <end position="35"/>
    </location>
</feature>
<dbReference type="InterPro" id="IPR051334">
    <property type="entry name" value="SRPK"/>
</dbReference>
<evidence type="ECO:0000256" key="7">
    <source>
        <dbReference type="ARBA" id="ARBA00047899"/>
    </source>
</evidence>
<gene>
    <name evidence="13" type="ORF">PF006_g11687</name>
</gene>
<dbReference type="Gene3D" id="1.10.510.10">
    <property type="entry name" value="Transferase(Phosphotransferase) domain 1"/>
    <property type="match status" value="2"/>
</dbReference>
<dbReference type="FunFam" id="3.30.200.20:FF:000770">
    <property type="entry name" value="SRSF protein kinase 2"/>
    <property type="match status" value="1"/>
</dbReference>
<dbReference type="EC" id="2.7.11.1" evidence="1"/>
<keyword evidence="6 9" id="KW-0067">ATP-binding</keyword>
<feature type="compositionally biased region" description="Basic residues" evidence="11">
    <location>
        <begin position="346"/>
        <end position="359"/>
    </location>
</feature>
<feature type="domain" description="Protein kinase" evidence="12">
    <location>
        <begin position="135"/>
        <end position="845"/>
    </location>
</feature>
<dbReference type="GO" id="GO:0000245">
    <property type="term" value="P:spliceosomal complex assembly"/>
    <property type="evidence" value="ECO:0007669"/>
    <property type="project" value="TreeGrafter"/>
</dbReference>
<evidence type="ECO:0000256" key="6">
    <source>
        <dbReference type="ARBA" id="ARBA00022840"/>
    </source>
</evidence>
<dbReference type="PANTHER" id="PTHR47634">
    <property type="entry name" value="PROTEIN KINASE DOMAIN-CONTAINING PROTEIN-RELATED"/>
    <property type="match status" value="1"/>
</dbReference>
<feature type="compositionally biased region" description="Basic and acidic residues" evidence="11">
    <location>
        <begin position="360"/>
        <end position="370"/>
    </location>
</feature>
<dbReference type="Proteomes" id="UP000440732">
    <property type="component" value="Unassembled WGS sequence"/>
</dbReference>
<keyword evidence="2" id="KW-0723">Serine/threonine-protein kinase</keyword>
<proteinExistence type="predicted"/>
<organism evidence="13 14">
    <name type="scientific">Phytophthora fragariae</name>
    <dbReference type="NCBI Taxonomy" id="53985"/>
    <lineage>
        <taxon>Eukaryota</taxon>
        <taxon>Sar</taxon>
        <taxon>Stramenopiles</taxon>
        <taxon>Oomycota</taxon>
        <taxon>Peronosporomycetes</taxon>
        <taxon>Peronosporales</taxon>
        <taxon>Peronosporaceae</taxon>
        <taxon>Phytophthora</taxon>
    </lineage>
</organism>
<sequence>MDASTARAGAASRSATKGPLPASKKTRNRKKKGRRAAPAPAAAAAPVATSSSSPEALEEVESSSSRSVAGSTSTARRSFSPLSGSSSQRCSSEEEEEEDYEEDEYSSESEEEGESSYKPGGYHRVQVGEVYNSRFGVVEKLGWGHFSTVWKCVDRQTGAMVAMKVQKSARHYTEAAKDEIELLECTVHAARTEYKTEEQQEAIKVVRLVDSFEHKGPNGVHVCMVFEMMGDNLLTLIKYYNYRGVPLPLVQRLTRDMMEGLAFLHGKCQIIHTDLKPENVLLSHRIPQLPKIRKSQWEEFRAMRLARRQKGANTSNSGSKAGANAQTVTANSAADGAELSKEEKKRLKNRLKKKRQKQRKQAECGDREASVDGGIGNVKQDNTAGPTLTPNNSQAVDKLSESLSQLVVSNGAGNTGSTHHVFKANFSGQNDDAVAEDLSVRTWHHQIGQVGNEEDKDWVHLPPEFAARVMLLLPEGRVAGSKRKEREFTLRVSTNSTQSPAETTNNHEPENEDEGVETSFVLRYLDHVDEDVVSSIEEQVMELREGSSPKTTIASTTAKYRLWRLEFDARYAHAVLDYLERRVEGLRFLNLSTSSGLALPGFFLPTPPSNEDIKTAAKTKKTKDAATDDGVPDVVLQGINLLSLTDSGDKKAPEVKPLQERLGRWASRFNKLANSEMFNLMKLDAKICDLGNACWTTKHFTNDIQTRQYRCPEVILGKRYDTSADIWSMACFVFELLTGDLLFDPKSGRNFNRDEDHVAQMIELLGRMPKSFTGCQRGLREFFNRKGDLKRIRNLKFWSLQQVLTEKYHFSRHDAECLSSFLGPMLRYDPAKRATAEECLAHPWLAHVDDVVGEELTDSKEQRK</sequence>
<dbReference type="FunFam" id="1.10.510.10:FF:000339">
    <property type="entry name" value="Serine/threonine-protein kinase SRPK-like protein"/>
    <property type="match status" value="1"/>
</dbReference>
<dbReference type="SUPFAM" id="SSF56112">
    <property type="entry name" value="Protein kinase-like (PK-like)"/>
    <property type="match status" value="1"/>
</dbReference>
<dbReference type="Gene3D" id="3.30.200.20">
    <property type="entry name" value="Phosphorylase Kinase, domain 1"/>
    <property type="match status" value="1"/>
</dbReference>
<evidence type="ECO:0000256" key="4">
    <source>
        <dbReference type="ARBA" id="ARBA00022741"/>
    </source>
</evidence>
<dbReference type="EMBL" id="QXGA01000631">
    <property type="protein sequence ID" value="KAE9143269.1"/>
    <property type="molecule type" value="Genomic_DNA"/>
</dbReference>
<dbReference type="InterPro" id="IPR011009">
    <property type="entry name" value="Kinase-like_dom_sf"/>
</dbReference>
<protein>
    <recommendedName>
        <fullName evidence="1">non-specific serine/threonine protein kinase</fullName>
        <ecNumber evidence="1">2.7.11.1</ecNumber>
    </recommendedName>
</protein>
<evidence type="ECO:0000259" key="12">
    <source>
        <dbReference type="PROSITE" id="PS50011"/>
    </source>
</evidence>
<evidence type="ECO:0000256" key="8">
    <source>
        <dbReference type="ARBA" id="ARBA00048679"/>
    </source>
</evidence>
<accession>A0A6A3TWF9</accession>
<feature type="compositionally biased region" description="Low complexity" evidence="11">
    <location>
        <begin position="36"/>
        <end position="55"/>
    </location>
</feature>
<feature type="compositionally biased region" description="Polar residues" evidence="11">
    <location>
        <begin position="491"/>
        <end position="506"/>
    </location>
</feature>
<evidence type="ECO:0000313" key="14">
    <source>
        <dbReference type="Proteomes" id="UP000440732"/>
    </source>
</evidence>
<feature type="region of interest" description="Disordered" evidence="11">
    <location>
        <begin position="1"/>
        <end position="121"/>
    </location>
</feature>
<dbReference type="GO" id="GO:0005524">
    <property type="term" value="F:ATP binding"/>
    <property type="evidence" value="ECO:0007669"/>
    <property type="project" value="UniProtKB-UniRule"/>
</dbReference>
<feature type="region of interest" description="Disordered" evidence="11">
    <location>
        <begin position="487"/>
        <end position="515"/>
    </location>
</feature>
<comment type="caution">
    <text evidence="13">The sequence shown here is derived from an EMBL/GenBank/DDBJ whole genome shotgun (WGS) entry which is preliminary data.</text>
</comment>
<name>A0A6A3TWF9_9STRA</name>
<feature type="binding site" evidence="9">
    <location>
        <position position="164"/>
    </location>
    <ligand>
        <name>ATP</name>
        <dbReference type="ChEBI" id="CHEBI:30616"/>
    </ligand>
</feature>
<evidence type="ECO:0000256" key="2">
    <source>
        <dbReference type="ARBA" id="ARBA00022527"/>
    </source>
</evidence>
<dbReference type="PROSITE" id="PS50011">
    <property type="entry name" value="PROTEIN_KINASE_DOM"/>
    <property type="match status" value="1"/>
</dbReference>
<keyword evidence="10" id="KW-0175">Coiled coil</keyword>
<feature type="compositionally biased region" description="Low complexity" evidence="11">
    <location>
        <begin position="1"/>
        <end position="16"/>
    </location>
</feature>
<keyword evidence="4 9" id="KW-0547">Nucleotide-binding</keyword>